<protein>
    <submittedName>
        <fullName evidence="5">Acetyl esterase/lipase</fullName>
    </submittedName>
</protein>
<evidence type="ECO:0000256" key="1">
    <source>
        <dbReference type="ARBA" id="ARBA00010515"/>
    </source>
</evidence>
<dbReference type="Proteomes" id="UP000578352">
    <property type="component" value="Unassembled WGS sequence"/>
</dbReference>
<dbReference type="Pfam" id="PF07859">
    <property type="entry name" value="Abhydrolase_3"/>
    <property type="match status" value="1"/>
</dbReference>
<evidence type="ECO:0000313" key="5">
    <source>
        <dbReference type="EMBL" id="NYJ25791.1"/>
    </source>
</evidence>
<dbReference type="InterPro" id="IPR013094">
    <property type="entry name" value="AB_hydrolase_3"/>
</dbReference>
<feature type="domain" description="Alpha/beta hydrolase fold-3" evidence="4">
    <location>
        <begin position="76"/>
        <end position="271"/>
    </location>
</feature>
<dbReference type="PANTHER" id="PTHR48081">
    <property type="entry name" value="AB HYDROLASE SUPERFAMILY PROTEIN C4A8.06C"/>
    <property type="match status" value="1"/>
</dbReference>
<comment type="similarity">
    <text evidence="1">Belongs to the 'GDXG' lipolytic enzyme family.</text>
</comment>
<evidence type="ECO:0000259" key="4">
    <source>
        <dbReference type="Pfam" id="PF07859"/>
    </source>
</evidence>
<evidence type="ECO:0000313" key="6">
    <source>
        <dbReference type="Proteomes" id="UP000578352"/>
    </source>
</evidence>
<proteinExistence type="inferred from homology"/>
<accession>A0A853D2Y2</accession>
<dbReference type="SUPFAM" id="SSF53474">
    <property type="entry name" value="alpha/beta-Hydrolases"/>
    <property type="match status" value="1"/>
</dbReference>
<sequence>MSIRALAMDAIVKRVVARGGTQEVAAEIARRHAEGPPAPAAVPPSVAKRFRVSEERVAGSRVVTLRRRDATPGRALVFLAGGGYAHPIATAHWKAVARFATAAGVDAVVPLYEVVPVGDVSRARAFVAEVLATTISERGAGEVYLAGDSAGAGLALSVLQLHPEGVRAAILLSPWLDVELAHPAADVLQTWDAILDPDELRHWGRAWAAELSTSDPVVSPLHGRFDGLPPVHVVSGGRDLLLPQALEAYRLLRRAGNAGTLTYSPDGNHAVGLSGSATPEAKRAHDEVVRILRS</sequence>
<evidence type="ECO:0000256" key="3">
    <source>
        <dbReference type="PROSITE-ProRule" id="PRU10038"/>
    </source>
</evidence>
<dbReference type="Gene3D" id="3.40.50.1820">
    <property type="entry name" value="alpha/beta hydrolase"/>
    <property type="match status" value="1"/>
</dbReference>
<feature type="active site" evidence="3">
    <location>
        <position position="149"/>
    </location>
</feature>
<gene>
    <name evidence="5" type="ORF">HNR13_004078</name>
</gene>
<dbReference type="AlphaFoldDB" id="A0A853D2Y2"/>
<dbReference type="EMBL" id="JACCFL010000001">
    <property type="protein sequence ID" value="NYJ25791.1"/>
    <property type="molecule type" value="Genomic_DNA"/>
</dbReference>
<dbReference type="RefSeq" id="WP_179608716.1">
    <property type="nucleotide sequence ID" value="NZ_BAABEH010000001.1"/>
</dbReference>
<dbReference type="PANTHER" id="PTHR48081:SF8">
    <property type="entry name" value="ALPHA_BETA HYDROLASE FOLD-3 DOMAIN-CONTAINING PROTEIN-RELATED"/>
    <property type="match status" value="1"/>
</dbReference>
<evidence type="ECO:0000256" key="2">
    <source>
        <dbReference type="ARBA" id="ARBA00022801"/>
    </source>
</evidence>
<dbReference type="PROSITE" id="PS01174">
    <property type="entry name" value="LIPASE_GDXG_SER"/>
    <property type="match status" value="1"/>
</dbReference>
<dbReference type="InterPro" id="IPR029058">
    <property type="entry name" value="AB_hydrolase_fold"/>
</dbReference>
<dbReference type="GO" id="GO:0016787">
    <property type="term" value="F:hydrolase activity"/>
    <property type="evidence" value="ECO:0007669"/>
    <property type="project" value="UniProtKB-KW"/>
</dbReference>
<dbReference type="InterPro" id="IPR033140">
    <property type="entry name" value="Lipase_GDXG_put_SER_AS"/>
</dbReference>
<name>A0A853D2Y2_9MICO</name>
<organism evidence="5 6">
    <name type="scientific">Leifsonia shinshuensis</name>
    <dbReference type="NCBI Taxonomy" id="150026"/>
    <lineage>
        <taxon>Bacteria</taxon>
        <taxon>Bacillati</taxon>
        <taxon>Actinomycetota</taxon>
        <taxon>Actinomycetes</taxon>
        <taxon>Micrococcales</taxon>
        <taxon>Microbacteriaceae</taxon>
        <taxon>Leifsonia</taxon>
    </lineage>
</organism>
<reference evidence="5 6" key="1">
    <citation type="submission" date="2020-07" db="EMBL/GenBank/DDBJ databases">
        <title>Sequencing the genomes of 1000 actinobacteria strains.</title>
        <authorList>
            <person name="Klenk H.-P."/>
        </authorList>
    </citation>
    <scope>NUCLEOTIDE SEQUENCE [LARGE SCALE GENOMIC DNA]</scope>
    <source>
        <strain evidence="5 6">DSM 15165</strain>
    </source>
</reference>
<dbReference type="InterPro" id="IPR050300">
    <property type="entry name" value="GDXG_lipolytic_enzyme"/>
</dbReference>
<comment type="caution">
    <text evidence="5">The sequence shown here is derived from an EMBL/GenBank/DDBJ whole genome shotgun (WGS) entry which is preliminary data.</text>
</comment>
<keyword evidence="2" id="KW-0378">Hydrolase</keyword>